<evidence type="ECO:0000313" key="2">
    <source>
        <dbReference type="Proteomes" id="UP001165042"/>
    </source>
</evidence>
<dbReference type="Proteomes" id="UP001165042">
    <property type="component" value="Unassembled WGS sequence"/>
</dbReference>
<proteinExistence type="predicted"/>
<sequence length="150" mass="15837">MPNLGVLAASEAGMAVQRVALIPRPGSEIAAVVAALLDGFDLVAVAANRIGEQLARKLSARARNRGAVLIAVGPWPGAELELTVARGRWSGLGTGHGHLTDHRVEVRARGRGAAARPRRAAFTLRGETPLTPPVFEHMFDTNTAATRRNP</sequence>
<gene>
    <name evidence="1" type="ORF">Aglo03_56240</name>
</gene>
<protein>
    <submittedName>
        <fullName evidence="1">Uncharacterized protein</fullName>
    </submittedName>
</protein>
<accession>A0A9W6QQR7</accession>
<keyword evidence="2" id="KW-1185">Reference proteome</keyword>
<comment type="caution">
    <text evidence="1">The sequence shown here is derived from an EMBL/GenBank/DDBJ whole genome shotgun (WGS) entry which is preliminary data.</text>
</comment>
<dbReference type="EMBL" id="BSSD01000010">
    <property type="protein sequence ID" value="GLW94808.1"/>
    <property type="molecule type" value="Genomic_DNA"/>
</dbReference>
<dbReference type="RefSeq" id="WP_285612755.1">
    <property type="nucleotide sequence ID" value="NZ_BSSD01000010.1"/>
</dbReference>
<evidence type="ECO:0000313" key="1">
    <source>
        <dbReference type="EMBL" id="GLW94808.1"/>
    </source>
</evidence>
<dbReference type="AlphaFoldDB" id="A0A9W6QQR7"/>
<organism evidence="1 2">
    <name type="scientific">Actinokineospora globicatena</name>
    <dbReference type="NCBI Taxonomy" id="103729"/>
    <lineage>
        <taxon>Bacteria</taxon>
        <taxon>Bacillati</taxon>
        <taxon>Actinomycetota</taxon>
        <taxon>Actinomycetes</taxon>
        <taxon>Pseudonocardiales</taxon>
        <taxon>Pseudonocardiaceae</taxon>
        <taxon>Actinokineospora</taxon>
    </lineage>
</organism>
<reference evidence="1" key="1">
    <citation type="submission" date="2023-02" db="EMBL/GenBank/DDBJ databases">
        <title>Actinokineospora globicatena NBRC 15670.</title>
        <authorList>
            <person name="Ichikawa N."/>
            <person name="Sato H."/>
            <person name="Tonouchi N."/>
        </authorList>
    </citation>
    <scope>NUCLEOTIDE SEQUENCE</scope>
    <source>
        <strain evidence="1">NBRC 15670</strain>
    </source>
</reference>
<name>A0A9W6QQR7_9PSEU</name>